<dbReference type="AlphaFoldDB" id="A0A1D2VNR6"/>
<organism evidence="1 2">
    <name type="scientific">Ascoidea rubescens DSM 1968</name>
    <dbReference type="NCBI Taxonomy" id="1344418"/>
    <lineage>
        <taxon>Eukaryota</taxon>
        <taxon>Fungi</taxon>
        <taxon>Dikarya</taxon>
        <taxon>Ascomycota</taxon>
        <taxon>Saccharomycotina</taxon>
        <taxon>Saccharomycetes</taxon>
        <taxon>Ascoideaceae</taxon>
        <taxon>Ascoidea</taxon>
    </lineage>
</organism>
<dbReference type="Proteomes" id="UP000095038">
    <property type="component" value="Unassembled WGS sequence"/>
</dbReference>
<dbReference type="InParanoid" id="A0A1D2VNR6"/>
<dbReference type="Gene3D" id="3.40.50.300">
    <property type="entry name" value="P-loop containing nucleotide triphosphate hydrolases"/>
    <property type="match status" value="1"/>
</dbReference>
<dbReference type="RefSeq" id="XP_020049569.1">
    <property type="nucleotide sequence ID" value="XM_020192176.1"/>
</dbReference>
<dbReference type="GeneID" id="30965812"/>
<dbReference type="InterPro" id="IPR001806">
    <property type="entry name" value="Small_GTPase"/>
</dbReference>
<gene>
    <name evidence="1" type="ORF">ASCRUDRAFT_73160</name>
</gene>
<reference evidence="2" key="1">
    <citation type="submission" date="2016-05" db="EMBL/GenBank/DDBJ databases">
        <title>Comparative genomics of biotechnologically important yeasts.</title>
        <authorList>
            <consortium name="DOE Joint Genome Institute"/>
            <person name="Riley R."/>
            <person name="Haridas S."/>
            <person name="Wolfe K.H."/>
            <person name="Lopes M.R."/>
            <person name="Hittinger C.T."/>
            <person name="Goker M."/>
            <person name="Salamov A."/>
            <person name="Wisecaver J."/>
            <person name="Long T.M."/>
            <person name="Aerts A.L."/>
            <person name="Barry K."/>
            <person name="Choi C."/>
            <person name="Clum A."/>
            <person name="Coughlan A.Y."/>
            <person name="Deshpande S."/>
            <person name="Douglass A.P."/>
            <person name="Hanson S.J."/>
            <person name="Klenk H.-P."/>
            <person name="Labutti K."/>
            <person name="Lapidus A."/>
            <person name="Lindquist E."/>
            <person name="Lipzen A."/>
            <person name="Meier-Kolthoff J.P."/>
            <person name="Ohm R.A."/>
            <person name="Otillar R.P."/>
            <person name="Pangilinan J."/>
            <person name="Peng Y."/>
            <person name="Rokas A."/>
            <person name="Rosa C.A."/>
            <person name="Scheuner C."/>
            <person name="Sibirny A.A."/>
            <person name="Slot J.C."/>
            <person name="Stielow J.B."/>
            <person name="Sun H."/>
            <person name="Kurtzman C.P."/>
            <person name="Blackwell M."/>
            <person name="Grigoriev I.V."/>
            <person name="Jeffries T.W."/>
        </authorList>
    </citation>
    <scope>NUCLEOTIDE SEQUENCE [LARGE SCALE GENOMIC DNA]</scope>
    <source>
        <strain evidence="2">DSM 1968</strain>
    </source>
</reference>
<name>A0A1D2VNR6_9ASCO</name>
<proteinExistence type="predicted"/>
<evidence type="ECO:0000313" key="1">
    <source>
        <dbReference type="EMBL" id="ODV63262.1"/>
    </source>
</evidence>
<protein>
    <submittedName>
        <fullName evidence="1">Uncharacterized protein</fullName>
    </submittedName>
</protein>
<sequence>MPYTQITDKTLLISGDVDKKLLVTSIVNVLDPISYDPLIIQIKTCNKITTLNISSQKNSGPVDIIILCYSIDNFDSFKQLFNTHNGIINHEFNSAFVIPTILVGVNSHLRKPSIKDRSGLVPYEYGKIIATEMNALTYMEVSSTTGEGISELLSCVSYACLMPIKARNSTDEFLYTINNENSIKERIAIFFNNFRKKCDNNKCGCRWKTKKIKTKAKISGNSFQFFEKYFDFK</sequence>
<dbReference type="SMART" id="SM00174">
    <property type="entry name" value="RHO"/>
    <property type="match status" value="1"/>
</dbReference>
<dbReference type="EMBL" id="KV454475">
    <property type="protein sequence ID" value="ODV63262.1"/>
    <property type="molecule type" value="Genomic_DNA"/>
</dbReference>
<evidence type="ECO:0000313" key="2">
    <source>
        <dbReference type="Proteomes" id="UP000095038"/>
    </source>
</evidence>
<dbReference type="PROSITE" id="PS51419">
    <property type="entry name" value="RAB"/>
    <property type="match status" value="1"/>
</dbReference>
<dbReference type="STRING" id="1344418.A0A1D2VNR6"/>
<accession>A0A1D2VNR6</accession>
<dbReference type="GO" id="GO:0005525">
    <property type="term" value="F:GTP binding"/>
    <property type="evidence" value="ECO:0007669"/>
    <property type="project" value="InterPro"/>
</dbReference>
<dbReference type="GO" id="GO:0003924">
    <property type="term" value="F:GTPase activity"/>
    <property type="evidence" value="ECO:0007669"/>
    <property type="project" value="InterPro"/>
</dbReference>
<dbReference type="Pfam" id="PF00071">
    <property type="entry name" value="Ras"/>
    <property type="match status" value="1"/>
</dbReference>
<dbReference type="SUPFAM" id="SSF52540">
    <property type="entry name" value="P-loop containing nucleoside triphosphate hydrolases"/>
    <property type="match status" value="1"/>
</dbReference>
<keyword evidence="2" id="KW-1185">Reference proteome</keyword>
<dbReference type="InterPro" id="IPR027417">
    <property type="entry name" value="P-loop_NTPase"/>
</dbReference>